<keyword evidence="4" id="KW-0963">Cytoplasm</keyword>
<dbReference type="AlphaFoldDB" id="A0A5N4EJ59"/>
<comment type="similarity">
    <text evidence="2">Belongs to the eukaryotic ribosomal protein eL33 family.</text>
</comment>
<sequence length="142" mass="16237">MTKWGRDGELFTHKAARQGLAFLFQPSWRLWRLWSKAIFAGYKRGLRNQREHTALLKIEGVYARDETEFYLGKRCAYVYKAKNNTVTPGGKPNKTRVIWGKVTRAHGNSGMVRAKFRSNLPAKAIGHRIRVVSTVISSMIPC</sequence>
<evidence type="ECO:0000256" key="2">
    <source>
        <dbReference type="ARBA" id="ARBA00009269"/>
    </source>
</evidence>
<comment type="subcellular location">
    <subcellularLocation>
        <location evidence="1">Cytoplasm</location>
    </subcellularLocation>
</comment>
<comment type="subunit">
    <text evidence="3">Component of the large ribosomal subunit.</text>
</comment>
<evidence type="ECO:0000256" key="8">
    <source>
        <dbReference type="ARBA" id="ARBA00035530"/>
    </source>
</evidence>
<protein>
    <recommendedName>
        <fullName evidence="7">Large ribosomal subunit protein eL33</fullName>
    </recommendedName>
    <alternativeName>
        <fullName evidence="8">60S ribosomal protein L35a</fullName>
    </alternativeName>
</protein>
<dbReference type="InterPro" id="IPR009000">
    <property type="entry name" value="Transl_B-barrel_sf"/>
</dbReference>
<dbReference type="Gene3D" id="2.40.10.190">
    <property type="entry name" value="translation elongation factor selb, chain A, domain 4"/>
    <property type="match status" value="1"/>
</dbReference>
<dbReference type="FunFam" id="2.40.10.190:FF:000005">
    <property type="entry name" value="60S ribosomal protein L35a"/>
    <property type="match status" value="1"/>
</dbReference>
<evidence type="ECO:0000256" key="9">
    <source>
        <dbReference type="ARBA" id="ARBA00045649"/>
    </source>
</evidence>
<dbReference type="HAMAP" id="MF_00573">
    <property type="entry name" value="Ribosomal_eL33"/>
    <property type="match status" value="1"/>
</dbReference>
<accession>A0A5N4EJ59</accession>
<evidence type="ECO:0000256" key="6">
    <source>
        <dbReference type="ARBA" id="ARBA00023274"/>
    </source>
</evidence>
<keyword evidence="11" id="KW-1185">Reference proteome</keyword>
<comment type="caution">
    <text evidence="10">The sequence shown here is derived from an EMBL/GenBank/DDBJ whole genome shotgun (WGS) entry which is preliminary data.</text>
</comment>
<dbReference type="GO" id="GO:0022625">
    <property type="term" value="C:cytosolic large ribosomal subunit"/>
    <property type="evidence" value="ECO:0007669"/>
    <property type="project" value="UniProtKB-ARBA"/>
</dbReference>
<evidence type="ECO:0000256" key="4">
    <source>
        <dbReference type="ARBA" id="ARBA00022490"/>
    </source>
</evidence>
<dbReference type="InterPro" id="IPR001780">
    <property type="entry name" value="Ribosomal_eL33"/>
</dbReference>
<dbReference type="PROSITE" id="PS01105">
    <property type="entry name" value="RIBOSOMAL_L35AE"/>
    <property type="match status" value="1"/>
</dbReference>
<proteinExistence type="inferred from homology"/>
<name>A0A5N4EJ59_CAMDR</name>
<dbReference type="Pfam" id="PF01247">
    <property type="entry name" value="Ribosomal_L35Ae"/>
    <property type="match status" value="1"/>
</dbReference>
<evidence type="ECO:0000256" key="7">
    <source>
        <dbReference type="ARBA" id="ARBA00035228"/>
    </source>
</evidence>
<organism evidence="10 11">
    <name type="scientific">Camelus dromedarius</name>
    <name type="common">Dromedary</name>
    <name type="synonym">Arabian camel</name>
    <dbReference type="NCBI Taxonomy" id="9838"/>
    <lineage>
        <taxon>Eukaryota</taxon>
        <taxon>Metazoa</taxon>
        <taxon>Chordata</taxon>
        <taxon>Craniata</taxon>
        <taxon>Vertebrata</taxon>
        <taxon>Euteleostomi</taxon>
        <taxon>Mammalia</taxon>
        <taxon>Eutheria</taxon>
        <taxon>Laurasiatheria</taxon>
        <taxon>Artiodactyla</taxon>
        <taxon>Tylopoda</taxon>
        <taxon>Camelidae</taxon>
        <taxon>Camelus</taxon>
    </lineage>
</organism>
<evidence type="ECO:0000313" key="10">
    <source>
        <dbReference type="EMBL" id="KAB1283395.1"/>
    </source>
</evidence>
<evidence type="ECO:0000256" key="3">
    <source>
        <dbReference type="ARBA" id="ARBA00011133"/>
    </source>
</evidence>
<evidence type="ECO:0000313" key="11">
    <source>
        <dbReference type="Proteomes" id="UP000299084"/>
    </source>
</evidence>
<evidence type="ECO:0000256" key="1">
    <source>
        <dbReference type="ARBA" id="ARBA00004496"/>
    </source>
</evidence>
<dbReference type="SUPFAM" id="SSF50447">
    <property type="entry name" value="Translation proteins"/>
    <property type="match status" value="1"/>
</dbReference>
<dbReference type="EMBL" id="JWIN03000001">
    <property type="protein sequence ID" value="KAB1283395.1"/>
    <property type="molecule type" value="Genomic_DNA"/>
</dbReference>
<keyword evidence="5 10" id="KW-0689">Ribosomal protein</keyword>
<evidence type="ECO:0000256" key="5">
    <source>
        <dbReference type="ARBA" id="ARBA00022980"/>
    </source>
</evidence>
<dbReference type="GO" id="GO:0006412">
    <property type="term" value="P:translation"/>
    <property type="evidence" value="ECO:0007669"/>
    <property type="project" value="InterPro"/>
</dbReference>
<reference evidence="10 11" key="1">
    <citation type="journal article" date="2019" name="Mol. Ecol. Resour.">
        <title>Improving Illumina assemblies with Hi-C and long reads: an example with the North African dromedary.</title>
        <authorList>
            <person name="Elbers J.P."/>
            <person name="Rogers M.F."/>
            <person name="Perelman P.L."/>
            <person name="Proskuryakova A.A."/>
            <person name="Serdyukova N.A."/>
            <person name="Johnson W.E."/>
            <person name="Horin P."/>
            <person name="Corander J."/>
            <person name="Murphy D."/>
            <person name="Burger P.A."/>
        </authorList>
    </citation>
    <scope>NUCLEOTIDE SEQUENCE [LARGE SCALE GENOMIC DNA]</scope>
    <source>
        <strain evidence="10">Drom800</strain>
        <tissue evidence="10">Blood</tissue>
    </source>
</reference>
<dbReference type="PANTHER" id="PTHR10902">
    <property type="entry name" value="60S RIBOSOMAL PROTEIN L35A"/>
    <property type="match status" value="1"/>
</dbReference>
<comment type="function">
    <text evidence="9">Component of the large ribosomal subunit. The ribosome is a large ribonucleoprotein complex responsible for the synthesis of proteins in the cell. Required for the proliferation and viability of hematopoietic cells.</text>
</comment>
<keyword evidence="6" id="KW-0687">Ribonucleoprotein</keyword>
<dbReference type="Proteomes" id="UP000299084">
    <property type="component" value="Unassembled WGS sequence"/>
</dbReference>
<dbReference type="InterPro" id="IPR018266">
    <property type="entry name" value="Ribosomal_eL33_CS"/>
</dbReference>
<dbReference type="InterPro" id="IPR038661">
    <property type="entry name" value="Ribosomal_eL33_sf"/>
</dbReference>
<gene>
    <name evidence="10" type="ORF">Cadr_000000677</name>
</gene>
<dbReference type="GO" id="GO:0003735">
    <property type="term" value="F:structural constituent of ribosome"/>
    <property type="evidence" value="ECO:0007669"/>
    <property type="project" value="InterPro"/>
</dbReference>